<dbReference type="EMBL" id="MLFT02000001">
    <property type="protein sequence ID" value="PHT59991.1"/>
    <property type="molecule type" value="Genomic_DNA"/>
</dbReference>
<feature type="domain" description="FAS1" evidence="4">
    <location>
        <begin position="235"/>
        <end position="330"/>
    </location>
</feature>
<evidence type="ECO:0000256" key="1">
    <source>
        <dbReference type="ARBA" id="ARBA00007843"/>
    </source>
</evidence>
<dbReference type="OrthoDB" id="1893649at2759"/>
<reference evidence="5 6" key="1">
    <citation type="journal article" date="2017" name="Genome Biol.">
        <title>New reference genome sequences of hot pepper reveal the massive evolution of plant disease-resistance genes by retroduplication.</title>
        <authorList>
            <person name="Kim S."/>
            <person name="Park J."/>
            <person name="Yeom S.I."/>
            <person name="Kim Y.M."/>
            <person name="Seo E."/>
            <person name="Kim K.T."/>
            <person name="Kim M.S."/>
            <person name="Lee J.M."/>
            <person name="Cheong K."/>
            <person name="Shin H.S."/>
            <person name="Kim S.B."/>
            <person name="Han K."/>
            <person name="Lee J."/>
            <person name="Park M."/>
            <person name="Lee H.A."/>
            <person name="Lee H.Y."/>
            <person name="Lee Y."/>
            <person name="Oh S."/>
            <person name="Lee J.H."/>
            <person name="Choi E."/>
            <person name="Choi E."/>
            <person name="Lee S.E."/>
            <person name="Jeon J."/>
            <person name="Kim H."/>
            <person name="Choi G."/>
            <person name="Song H."/>
            <person name="Lee J."/>
            <person name="Lee S.C."/>
            <person name="Kwon J.K."/>
            <person name="Lee H.Y."/>
            <person name="Koo N."/>
            <person name="Hong Y."/>
            <person name="Kim R.W."/>
            <person name="Kang W.H."/>
            <person name="Huh J.H."/>
            <person name="Kang B.C."/>
            <person name="Yang T.J."/>
            <person name="Lee Y.H."/>
            <person name="Bennetzen J.L."/>
            <person name="Choi D."/>
        </authorList>
    </citation>
    <scope>NUCLEOTIDE SEQUENCE [LARGE SCALE GENOMIC DNA]</scope>
    <source>
        <strain evidence="6">cv. PBC81</strain>
    </source>
</reference>
<protein>
    <recommendedName>
        <fullName evidence="4">FAS1 domain-containing protein</fullName>
    </recommendedName>
</protein>
<organism evidence="5 6">
    <name type="scientific">Capsicum baccatum</name>
    <name type="common">Peruvian pepper</name>
    <dbReference type="NCBI Taxonomy" id="33114"/>
    <lineage>
        <taxon>Eukaryota</taxon>
        <taxon>Viridiplantae</taxon>
        <taxon>Streptophyta</taxon>
        <taxon>Embryophyta</taxon>
        <taxon>Tracheophyta</taxon>
        <taxon>Spermatophyta</taxon>
        <taxon>Magnoliopsida</taxon>
        <taxon>eudicotyledons</taxon>
        <taxon>Gunneridae</taxon>
        <taxon>Pentapetalae</taxon>
        <taxon>asterids</taxon>
        <taxon>lamiids</taxon>
        <taxon>Solanales</taxon>
        <taxon>Solanaceae</taxon>
        <taxon>Solanoideae</taxon>
        <taxon>Capsiceae</taxon>
        <taxon>Capsicum</taxon>
    </lineage>
</organism>
<feature type="chain" id="PRO_5013908418" description="FAS1 domain-containing protein" evidence="3">
    <location>
        <begin position="25"/>
        <end position="358"/>
    </location>
</feature>
<dbReference type="InterPro" id="IPR052806">
    <property type="entry name" value="Fasciclin-like_AGP"/>
</dbReference>
<evidence type="ECO:0000256" key="3">
    <source>
        <dbReference type="SAM" id="SignalP"/>
    </source>
</evidence>
<evidence type="ECO:0000313" key="6">
    <source>
        <dbReference type="Proteomes" id="UP000224567"/>
    </source>
</evidence>
<dbReference type="Pfam" id="PF02469">
    <property type="entry name" value="Fasciclin"/>
    <property type="match status" value="1"/>
</dbReference>
<evidence type="ECO:0000313" key="5">
    <source>
        <dbReference type="EMBL" id="PHT59991.1"/>
    </source>
</evidence>
<keyword evidence="6" id="KW-1185">Reference proteome</keyword>
<accession>A0A2G2XRK8</accession>
<feature type="region of interest" description="Disordered" evidence="2">
    <location>
        <begin position="333"/>
        <end position="358"/>
    </location>
</feature>
<dbReference type="InterPro" id="IPR036378">
    <property type="entry name" value="FAS1_dom_sf"/>
</dbReference>
<dbReference type="SUPFAM" id="SSF82153">
    <property type="entry name" value="FAS1 domain"/>
    <property type="match status" value="2"/>
</dbReference>
<dbReference type="InterPro" id="IPR000782">
    <property type="entry name" value="FAS1_domain"/>
</dbReference>
<evidence type="ECO:0000259" key="4">
    <source>
        <dbReference type="SMART" id="SM00554"/>
    </source>
</evidence>
<dbReference type="PANTHER" id="PTHR33985">
    <property type="entry name" value="OS02G0491300 PROTEIN-RELATED"/>
    <property type="match status" value="1"/>
</dbReference>
<keyword evidence="3" id="KW-0732">Signal</keyword>
<comment type="caution">
    <text evidence="5">The sequence shown here is derived from an EMBL/GenBank/DDBJ whole genome shotgun (WGS) entry which is preliminary data.</text>
</comment>
<dbReference type="Gene3D" id="2.30.180.10">
    <property type="entry name" value="FAS1 domain"/>
    <property type="match status" value="1"/>
</dbReference>
<reference evidence="6" key="2">
    <citation type="journal article" date="2017" name="J. Anim. Genet.">
        <title>Multiple reference genome sequences of hot pepper reveal the massive evolution of plant disease resistance genes by retroduplication.</title>
        <authorList>
            <person name="Kim S."/>
            <person name="Park J."/>
            <person name="Yeom S.-I."/>
            <person name="Kim Y.-M."/>
            <person name="Seo E."/>
            <person name="Kim K.-T."/>
            <person name="Kim M.-S."/>
            <person name="Lee J.M."/>
            <person name="Cheong K."/>
            <person name="Shin H.-S."/>
            <person name="Kim S.-B."/>
            <person name="Han K."/>
            <person name="Lee J."/>
            <person name="Park M."/>
            <person name="Lee H.-A."/>
            <person name="Lee H.-Y."/>
            <person name="Lee Y."/>
            <person name="Oh S."/>
            <person name="Lee J.H."/>
            <person name="Choi E."/>
            <person name="Choi E."/>
            <person name="Lee S.E."/>
            <person name="Jeon J."/>
            <person name="Kim H."/>
            <person name="Choi G."/>
            <person name="Song H."/>
            <person name="Lee J."/>
            <person name="Lee S.-C."/>
            <person name="Kwon J.-K."/>
            <person name="Lee H.-Y."/>
            <person name="Koo N."/>
            <person name="Hong Y."/>
            <person name="Kim R.W."/>
            <person name="Kang W.-H."/>
            <person name="Huh J.H."/>
            <person name="Kang B.-C."/>
            <person name="Yang T.-J."/>
            <person name="Lee Y.-H."/>
            <person name="Bennetzen J.L."/>
            <person name="Choi D."/>
        </authorList>
    </citation>
    <scope>NUCLEOTIDE SEQUENCE [LARGE SCALE GENOMIC DNA]</scope>
    <source>
        <strain evidence="6">cv. PBC81</strain>
    </source>
</reference>
<feature type="domain" description="FAS1" evidence="4">
    <location>
        <begin position="79"/>
        <end position="172"/>
    </location>
</feature>
<comment type="similarity">
    <text evidence="1">Belongs to the fasciclin-like AGP family.</text>
</comment>
<gene>
    <name evidence="5" type="ORF">CQW23_02354</name>
</gene>
<name>A0A2G2XRK8_CAPBA</name>
<dbReference type="Proteomes" id="UP000224567">
    <property type="component" value="Unassembled WGS sequence"/>
</dbReference>
<dbReference type="AlphaFoldDB" id="A0A2G2XRK8"/>
<evidence type="ECO:0000256" key="2">
    <source>
        <dbReference type="SAM" id="MobiDB-lite"/>
    </source>
</evidence>
<dbReference type="PANTHER" id="PTHR33985:SF17">
    <property type="entry name" value="FASCICLIN-LIKE ARABINOGALACTAN PROTEIN 20"/>
    <property type="match status" value="1"/>
</dbReference>
<dbReference type="SMART" id="SM00554">
    <property type="entry name" value="FAS1"/>
    <property type="match status" value="2"/>
</dbReference>
<feature type="signal peptide" evidence="3">
    <location>
        <begin position="1"/>
        <end position="24"/>
    </location>
</feature>
<sequence length="358" mass="39774">MASISPFFSFSFFFFASLLSFSTGQSPPPPPPPPSQSLINAAETLSNSGYISMSLTLELISDTVLSRAAKNSLTGSSLTIFSPPDSSFADFGQPSLSHILLHFSPVSLSLSSLKSLPFSSKIPSLSPSNSLYVTSFPSDLQVEINNVKIIGSSIYDDGFVVVFRIEDFFVQNFTRPNATPNPNFDPSSTQCIRFDPFSRFYEVSLLLKSKGYLIISSFLELQLIGFMKNPGLKLTVFAPMDDAIVGFSGDFPEYQQLFLRHLVPCVLYWTDLNDMLNGTEFKNYVNGLSLKITKVNDVSFVNGVEITYPDLYYNDWLVVHGLQRLIPLPDEIDDEMEEDPGKPEDMNDVSIAPDRSEF</sequence>
<proteinExistence type="inferred from homology"/>